<dbReference type="HOGENOM" id="CLU_2371512_0_0_4"/>
<evidence type="ECO:0000313" key="1">
    <source>
        <dbReference type="EMBL" id="AGU52770.1"/>
    </source>
</evidence>
<reference evidence="1 2" key="1">
    <citation type="submission" date="2012-10" db="EMBL/GenBank/DDBJ databases">
        <title>Genome sequence of Variovorax paradoxus B4.</title>
        <authorList>
            <person name="Schuldes J."/>
            <person name="Brandt U."/>
            <person name="Hiessl S."/>
            <person name="Wuebbeler J.H."/>
            <person name="Thuermer A."/>
            <person name="Steinbuechel A."/>
            <person name="Daniel R."/>
        </authorList>
    </citation>
    <scope>NUCLEOTIDE SEQUENCE [LARGE SCALE GENOMIC DNA]</scope>
    <source>
        <strain evidence="1 2">B4</strain>
    </source>
</reference>
<gene>
    <name evidence="1" type="ORF">VAPA_2c02080</name>
</gene>
<dbReference type="Gene3D" id="3.40.1580.10">
    <property type="entry name" value="SMI1/KNR4-like"/>
    <property type="match status" value="1"/>
</dbReference>
<sequence>MFSDGCLLESGLSLYPHEDLAERNQTYEVFEYAPGYLLVGDDSGGMGVLLSLEASQKNVYASGLGDLSPSGFKVIASSLQAWIDVQLAL</sequence>
<dbReference type="AlphaFoldDB" id="T1XKW4"/>
<dbReference type="SUPFAM" id="SSF160631">
    <property type="entry name" value="SMI1/KNR4-like"/>
    <property type="match status" value="1"/>
</dbReference>
<dbReference type="EMBL" id="CP003912">
    <property type="protein sequence ID" value="AGU52770.1"/>
    <property type="molecule type" value="Genomic_DNA"/>
</dbReference>
<dbReference type="Proteomes" id="UP000016223">
    <property type="component" value="Chromosome 2"/>
</dbReference>
<protein>
    <recommendedName>
        <fullName evidence="3">SMI1/KNR4 family protein</fullName>
    </recommendedName>
</protein>
<name>T1XKW4_VARPD</name>
<proteinExistence type="predicted"/>
<evidence type="ECO:0008006" key="3">
    <source>
        <dbReference type="Google" id="ProtNLM"/>
    </source>
</evidence>
<accession>T1XKW4</accession>
<organism evidence="1 2">
    <name type="scientific">Variovorax paradoxus B4</name>
    <dbReference type="NCBI Taxonomy" id="1246301"/>
    <lineage>
        <taxon>Bacteria</taxon>
        <taxon>Pseudomonadati</taxon>
        <taxon>Pseudomonadota</taxon>
        <taxon>Betaproteobacteria</taxon>
        <taxon>Burkholderiales</taxon>
        <taxon>Comamonadaceae</taxon>
        <taxon>Variovorax</taxon>
    </lineage>
</organism>
<dbReference type="KEGG" id="vpd:VAPA_2c02080"/>
<evidence type="ECO:0000313" key="2">
    <source>
        <dbReference type="Proteomes" id="UP000016223"/>
    </source>
</evidence>
<dbReference type="InterPro" id="IPR037883">
    <property type="entry name" value="Knr4/Smi1-like_sf"/>
</dbReference>